<feature type="compositionally biased region" description="Pro residues" evidence="1">
    <location>
        <begin position="119"/>
        <end position="129"/>
    </location>
</feature>
<evidence type="ECO:0000256" key="1">
    <source>
        <dbReference type="SAM" id="MobiDB-lite"/>
    </source>
</evidence>
<keyword evidence="5" id="KW-1185">Reference proteome</keyword>
<evidence type="ECO:0000259" key="3">
    <source>
        <dbReference type="Pfam" id="PF00188"/>
    </source>
</evidence>
<feature type="compositionally biased region" description="Basic and acidic residues" evidence="1">
    <location>
        <begin position="175"/>
        <end position="185"/>
    </location>
</feature>
<sequence length="285" mass="29997">MRTSIILSALLGAGVFGHPHLKLNNPLGHVHHKRQAPAEVHTIIGGNVVDIEDVFVKTVYANGGAPQASPAPVVNYHPQEQQAAAPVVTTTTAPAPKTTPVQVKADYVVPSPQETNTPAPQPSSTPTPSPSSSNDGAPLSNGKSILESANEFRAKQGLNPFTYSSTLGGNAAKTNTDDGANKMTHELNPGSYAQCIAEVDNKTGGGGYTAFELTYLGWLCEIPDSRLGDGCAVMEQQIRMQVDTSDPGHANILRTASYTQMGCNYMDATEPNGGVFLGMYTCDFA</sequence>
<dbReference type="SUPFAM" id="SSF55797">
    <property type="entry name" value="PR-1-like"/>
    <property type="match status" value="1"/>
</dbReference>
<dbReference type="EMBL" id="JBHFEH010000004">
    <property type="protein sequence ID" value="KAL2057679.1"/>
    <property type="molecule type" value="Genomic_DNA"/>
</dbReference>
<dbReference type="Gene3D" id="3.40.33.10">
    <property type="entry name" value="CAP"/>
    <property type="match status" value="1"/>
</dbReference>
<evidence type="ECO:0000256" key="2">
    <source>
        <dbReference type="SAM" id="SignalP"/>
    </source>
</evidence>
<feature type="region of interest" description="Disordered" evidence="1">
    <location>
        <begin position="110"/>
        <end position="143"/>
    </location>
</feature>
<proteinExistence type="predicted"/>
<feature type="signal peptide" evidence="2">
    <location>
        <begin position="1"/>
        <end position="17"/>
    </location>
</feature>
<dbReference type="InterPro" id="IPR014044">
    <property type="entry name" value="CAP_dom"/>
</dbReference>
<feature type="domain" description="SCP" evidence="3">
    <location>
        <begin position="149"/>
        <end position="284"/>
    </location>
</feature>
<name>A0ABR4BLM5_9LECA</name>
<keyword evidence="2" id="KW-0732">Signal</keyword>
<evidence type="ECO:0000313" key="5">
    <source>
        <dbReference type="Proteomes" id="UP001590951"/>
    </source>
</evidence>
<dbReference type="Pfam" id="PF00188">
    <property type="entry name" value="CAP"/>
    <property type="match status" value="1"/>
</dbReference>
<gene>
    <name evidence="4" type="ORF">ABVK25_002063</name>
</gene>
<dbReference type="InterPro" id="IPR035940">
    <property type="entry name" value="CAP_sf"/>
</dbReference>
<feature type="compositionally biased region" description="Polar residues" evidence="1">
    <location>
        <begin position="160"/>
        <end position="174"/>
    </location>
</feature>
<reference evidence="4 5" key="1">
    <citation type="submission" date="2024-09" db="EMBL/GenBank/DDBJ databases">
        <title>Rethinking Asexuality: The Enigmatic Case of Functional Sexual Genes in Lepraria (Stereocaulaceae).</title>
        <authorList>
            <person name="Doellman M."/>
            <person name="Sun Y."/>
            <person name="Barcenas-Pena A."/>
            <person name="Lumbsch H.T."/>
            <person name="Grewe F."/>
        </authorList>
    </citation>
    <scope>NUCLEOTIDE SEQUENCE [LARGE SCALE GENOMIC DNA]</scope>
    <source>
        <strain evidence="4 5">Grewe 0041</strain>
    </source>
</reference>
<feature type="region of interest" description="Disordered" evidence="1">
    <location>
        <begin position="160"/>
        <end position="185"/>
    </location>
</feature>
<dbReference type="Proteomes" id="UP001590951">
    <property type="component" value="Unassembled WGS sequence"/>
</dbReference>
<protein>
    <recommendedName>
        <fullName evidence="3">SCP domain-containing protein</fullName>
    </recommendedName>
</protein>
<feature type="chain" id="PRO_5046577734" description="SCP domain-containing protein" evidence="2">
    <location>
        <begin position="18"/>
        <end position="285"/>
    </location>
</feature>
<accession>A0ABR4BLM5</accession>
<evidence type="ECO:0000313" key="4">
    <source>
        <dbReference type="EMBL" id="KAL2057679.1"/>
    </source>
</evidence>
<comment type="caution">
    <text evidence="4">The sequence shown here is derived from an EMBL/GenBank/DDBJ whole genome shotgun (WGS) entry which is preliminary data.</text>
</comment>
<organism evidence="4 5">
    <name type="scientific">Lepraria finkii</name>
    <dbReference type="NCBI Taxonomy" id="1340010"/>
    <lineage>
        <taxon>Eukaryota</taxon>
        <taxon>Fungi</taxon>
        <taxon>Dikarya</taxon>
        <taxon>Ascomycota</taxon>
        <taxon>Pezizomycotina</taxon>
        <taxon>Lecanoromycetes</taxon>
        <taxon>OSLEUM clade</taxon>
        <taxon>Lecanoromycetidae</taxon>
        <taxon>Lecanorales</taxon>
        <taxon>Lecanorineae</taxon>
        <taxon>Stereocaulaceae</taxon>
        <taxon>Lepraria</taxon>
    </lineage>
</organism>